<dbReference type="InParanoid" id="A0A3N1G942"/>
<dbReference type="PRINTS" id="PR00038">
    <property type="entry name" value="HTHLUXR"/>
</dbReference>
<dbReference type="InterPro" id="IPR000792">
    <property type="entry name" value="Tscrpt_reg_LuxR_C"/>
</dbReference>
<evidence type="ECO:0000256" key="2">
    <source>
        <dbReference type="ARBA" id="ARBA00023125"/>
    </source>
</evidence>
<keyword evidence="1 3" id="KW-0597">Phosphoprotein</keyword>
<dbReference type="FunCoup" id="A0A3N1G942">
    <property type="interactions" value="42"/>
</dbReference>
<dbReference type="SMART" id="SM00448">
    <property type="entry name" value="REC"/>
    <property type="match status" value="1"/>
</dbReference>
<evidence type="ECO:0000313" key="7">
    <source>
        <dbReference type="Proteomes" id="UP000276232"/>
    </source>
</evidence>
<dbReference type="PROSITE" id="PS50110">
    <property type="entry name" value="RESPONSE_REGULATORY"/>
    <property type="match status" value="1"/>
</dbReference>
<dbReference type="CDD" id="cd06170">
    <property type="entry name" value="LuxR_C_like"/>
    <property type="match status" value="1"/>
</dbReference>
<keyword evidence="2" id="KW-0238">DNA-binding</keyword>
<dbReference type="InterPro" id="IPR058245">
    <property type="entry name" value="NreC/VraR/RcsB-like_REC"/>
</dbReference>
<dbReference type="SUPFAM" id="SSF52172">
    <property type="entry name" value="CheY-like"/>
    <property type="match status" value="1"/>
</dbReference>
<gene>
    <name evidence="6" type="ORF">EDC03_3232</name>
</gene>
<dbReference type="CDD" id="cd17535">
    <property type="entry name" value="REC_NarL-like"/>
    <property type="match status" value="1"/>
</dbReference>
<feature type="domain" description="Response regulatory" evidence="5">
    <location>
        <begin position="22"/>
        <end position="138"/>
    </location>
</feature>
<dbReference type="Pfam" id="PF00196">
    <property type="entry name" value="GerE"/>
    <property type="match status" value="1"/>
</dbReference>
<feature type="domain" description="HTH luxR-type" evidence="4">
    <location>
        <begin position="169"/>
        <end position="234"/>
    </location>
</feature>
<evidence type="ECO:0000313" key="6">
    <source>
        <dbReference type="EMBL" id="ROP26762.1"/>
    </source>
</evidence>
<organism evidence="6 7">
    <name type="scientific">Pseudokineococcus lusitanus</name>
    <dbReference type="NCBI Taxonomy" id="763993"/>
    <lineage>
        <taxon>Bacteria</taxon>
        <taxon>Bacillati</taxon>
        <taxon>Actinomycetota</taxon>
        <taxon>Actinomycetes</taxon>
        <taxon>Kineosporiales</taxon>
        <taxon>Kineosporiaceae</taxon>
        <taxon>Pseudokineococcus</taxon>
    </lineage>
</organism>
<dbReference type="InterPro" id="IPR039420">
    <property type="entry name" value="WalR-like"/>
</dbReference>
<feature type="modified residue" description="4-aspartylphosphate" evidence="3">
    <location>
        <position position="73"/>
    </location>
</feature>
<proteinExistence type="predicted"/>
<dbReference type="Pfam" id="PF00072">
    <property type="entry name" value="Response_reg"/>
    <property type="match status" value="1"/>
</dbReference>
<comment type="caution">
    <text evidence="6">The sequence shown here is derived from an EMBL/GenBank/DDBJ whole genome shotgun (WGS) entry which is preliminary data.</text>
</comment>
<accession>A0A3N1G942</accession>
<dbReference type="InterPro" id="IPR016032">
    <property type="entry name" value="Sig_transdc_resp-reg_C-effctor"/>
</dbReference>
<name>A0A3N1G942_9ACTN</name>
<sequence>MAGQAPAPDDDGAPAGGGEPIRVLVVDDHVLYRRGLERVLELEEDIVIVGEASDGAEAVARAEELVPDVVLMDVRMPRSSGIEACVAIREVAPSARIVMLTMSEEEADLFSAVQAGANGYLLKDVPGEEIAASLRAVHGGQSLISPSMASHLLAEFAALSRRGAARDAAAVPAPRLTARELEVLRLVARGRSNRDIAGELFISENTVKNHVRNLLEKLQLHSRMEAAMYAVKEKLLDP</sequence>
<dbReference type="InterPro" id="IPR011006">
    <property type="entry name" value="CheY-like_superfamily"/>
</dbReference>
<protein>
    <submittedName>
        <fullName evidence="6">LuxR family two component transcriptional regulator</fullName>
    </submittedName>
</protein>
<evidence type="ECO:0000256" key="3">
    <source>
        <dbReference type="PROSITE-ProRule" id="PRU00169"/>
    </source>
</evidence>
<dbReference type="InterPro" id="IPR001789">
    <property type="entry name" value="Sig_transdc_resp-reg_receiver"/>
</dbReference>
<evidence type="ECO:0000256" key="1">
    <source>
        <dbReference type="ARBA" id="ARBA00022553"/>
    </source>
</evidence>
<dbReference type="RefSeq" id="WP_241967228.1">
    <property type="nucleotide sequence ID" value="NZ_RJKN01000010.1"/>
</dbReference>
<evidence type="ECO:0000259" key="5">
    <source>
        <dbReference type="PROSITE" id="PS50110"/>
    </source>
</evidence>
<dbReference type="GO" id="GO:0000160">
    <property type="term" value="P:phosphorelay signal transduction system"/>
    <property type="evidence" value="ECO:0007669"/>
    <property type="project" value="InterPro"/>
</dbReference>
<keyword evidence="7" id="KW-1185">Reference proteome</keyword>
<dbReference type="PANTHER" id="PTHR43214:SF37">
    <property type="entry name" value="TRANSCRIPTIONAL REGULATORY PROTEIN YDFI"/>
    <property type="match status" value="1"/>
</dbReference>
<dbReference type="GO" id="GO:0006355">
    <property type="term" value="P:regulation of DNA-templated transcription"/>
    <property type="evidence" value="ECO:0007669"/>
    <property type="project" value="InterPro"/>
</dbReference>
<dbReference type="AlphaFoldDB" id="A0A3N1G942"/>
<dbReference type="Proteomes" id="UP000276232">
    <property type="component" value="Unassembled WGS sequence"/>
</dbReference>
<dbReference type="GO" id="GO:0003677">
    <property type="term" value="F:DNA binding"/>
    <property type="evidence" value="ECO:0007669"/>
    <property type="project" value="UniProtKB-KW"/>
</dbReference>
<dbReference type="SUPFAM" id="SSF46894">
    <property type="entry name" value="C-terminal effector domain of the bipartite response regulators"/>
    <property type="match status" value="1"/>
</dbReference>
<dbReference type="PROSITE" id="PS00622">
    <property type="entry name" value="HTH_LUXR_1"/>
    <property type="match status" value="1"/>
</dbReference>
<dbReference type="EMBL" id="RJKN01000010">
    <property type="protein sequence ID" value="ROP26762.1"/>
    <property type="molecule type" value="Genomic_DNA"/>
</dbReference>
<dbReference type="PANTHER" id="PTHR43214">
    <property type="entry name" value="TWO-COMPONENT RESPONSE REGULATOR"/>
    <property type="match status" value="1"/>
</dbReference>
<evidence type="ECO:0000259" key="4">
    <source>
        <dbReference type="PROSITE" id="PS50043"/>
    </source>
</evidence>
<dbReference type="PROSITE" id="PS50043">
    <property type="entry name" value="HTH_LUXR_2"/>
    <property type="match status" value="1"/>
</dbReference>
<dbReference type="SMART" id="SM00421">
    <property type="entry name" value="HTH_LUXR"/>
    <property type="match status" value="1"/>
</dbReference>
<dbReference type="Gene3D" id="3.40.50.2300">
    <property type="match status" value="1"/>
</dbReference>
<reference evidence="6 7" key="1">
    <citation type="journal article" date="2015" name="Stand. Genomic Sci.">
        <title>Genomic Encyclopedia of Bacterial and Archaeal Type Strains, Phase III: the genomes of soil and plant-associated and newly described type strains.</title>
        <authorList>
            <person name="Whitman W.B."/>
            <person name="Woyke T."/>
            <person name="Klenk H.P."/>
            <person name="Zhou Y."/>
            <person name="Lilburn T.G."/>
            <person name="Beck B.J."/>
            <person name="De Vos P."/>
            <person name="Vandamme P."/>
            <person name="Eisen J.A."/>
            <person name="Garrity G."/>
            <person name="Hugenholtz P."/>
            <person name="Kyrpides N.C."/>
        </authorList>
    </citation>
    <scope>NUCLEOTIDE SEQUENCE [LARGE SCALE GENOMIC DNA]</scope>
    <source>
        <strain evidence="6 7">CECT 7306</strain>
    </source>
</reference>